<dbReference type="SUPFAM" id="SSF52833">
    <property type="entry name" value="Thioredoxin-like"/>
    <property type="match status" value="1"/>
</dbReference>
<evidence type="ECO:0000313" key="7">
    <source>
        <dbReference type="Proteomes" id="UP000027936"/>
    </source>
</evidence>
<feature type="binding site" evidence="3">
    <location>
        <position position="77"/>
    </location>
    <ligand>
        <name>Cu cation</name>
        <dbReference type="ChEBI" id="CHEBI:23378"/>
    </ligand>
</feature>
<dbReference type="EMBL" id="JJRY01000016">
    <property type="protein sequence ID" value="KEF37277.1"/>
    <property type="molecule type" value="Genomic_DNA"/>
</dbReference>
<dbReference type="InterPro" id="IPR036249">
    <property type="entry name" value="Thioredoxin-like_sf"/>
</dbReference>
<comment type="caution">
    <text evidence="6">The sequence shown here is derived from an EMBL/GenBank/DDBJ whole genome shotgun (WGS) entry which is preliminary data.</text>
</comment>
<dbReference type="PROSITE" id="PS51352">
    <property type="entry name" value="THIOREDOXIN_2"/>
    <property type="match status" value="1"/>
</dbReference>
<name>A0A072NJ31_SCHAZ</name>
<proteinExistence type="inferred from homology"/>
<dbReference type="Proteomes" id="UP000027936">
    <property type="component" value="Unassembled WGS sequence"/>
</dbReference>
<dbReference type="Gene3D" id="3.40.30.10">
    <property type="entry name" value="Glutaredoxin"/>
    <property type="match status" value="1"/>
</dbReference>
<gene>
    <name evidence="6" type="ORF">M670_03524</name>
</gene>
<dbReference type="PANTHER" id="PTHR12151:SF25">
    <property type="entry name" value="LINALOOL DEHYDRATASE_ISOMERASE DOMAIN-CONTAINING PROTEIN"/>
    <property type="match status" value="1"/>
</dbReference>
<dbReference type="AlphaFoldDB" id="A0A072NJ31"/>
<dbReference type="OrthoDB" id="9811998at2"/>
<dbReference type="RefSeq" id="WP_051678265.1">
    <property type="nucleotide sequence ID" value="NZ_JJRY01000016.1"/>
</dbReference>
<sequence length="201" mass="22817">MRNLVSILIVLIIGLLVLWEGTDGLHAFTAEKARQIDITETAPLLPNVSLEDGDGKKLQLHDYKGKIVLATFMYTSCGDVCPILEMKFKEVYDGLPKEYLGKEVVFLSFSFDQERDTPERLKEYGKHFDVDSVTWKMVRFTDYDAQQAFLDLIGVIVIPNETGGYEHNSAIYMINEKGKLVEIFDYQNPDKVIKKVSSIIG</sequence>
<evidence type="ECO:0000256" key="3">
    <source>
        <dbReference type="PIRSR" id="PIRSR603782-1"/>
    </source>
</evidence>
<evidence type="ECO:0000256" key="1">
    <source>
        <dbReference type="ARBA" id="ARBA00010996"/>
    </source>
</evidence>
<feature type="domain" description="Thioredoxin" evidence="5">
    <location>
        <begin position="39"/>
        <end position="201"/>
    </location>
</feature>
<evidence type="ECO:0000256" key="2">
    <source>
        <dbReference type="ARBA" id="ARBA00023008"/>
    </source>
</evidence>
<dbReference type="Pfam" id="PF02630">
    <property type="entry name" value="SCO1-SenC"/>
    <property type="match status" value="1"/>
</dbReference>
<evidence type="ECO:0000259" key="5">
    <source>
        <dbReference type="PROSITE" id="PS51352"/>
    </source>
</evidence>
<feature type="disulfide bond" description="Redox-active" evidence="4">
    <location>
        <begin position="77"/>
        <end position="81"/>
    </location>
</feature>
<dbReference type="PANTHER" id="PTHR12151">
    <property type="entry name" value="ELECTRON TRANSPORT PROTIN SCO1/SENC FAMILY MEMBER"/>
    <property type="match status" value="1"/>
</dbReference>
<protein>
    <submittedName>
        <fullName evidence="6">Uncharacterized protein SCO1/SenC/PrrC, involved in biogenesis of respiratory and photosynthetic systems</fullName>
    </submittedName>
</protein>
<dbReference type="GeneID" id="89470971"/>
<dbReference type="GO" id="GO:0046872">
    <property type="term" value="F:metal ion binding"/>
    <property type="evidence" value="ECO:0007669"/>
    <property type="project" value="UniProtKB-KW"/>
</dbReference>
<accession>A0A072NJ31</accession>
<feature type="binding site" evidence="3">
    <location>
        <position position="167"/>
    </location>
    <ligand>
        <name>Cu cation</name>
        <dbReference type="ChEBI" id="CHEBI:23378"/>
    </ligand>
</feature>
<comment type="similarity">
    <text evidence="1">Belongs to the SCO1/2 family.</text>
</comment>
<evidence type="ECO:0000256" key="4">
    <source>
        <dbReference type="PIRSR" id="PIRSR603782-2"/>
    </source>
</evidence>
<feature type="binding site" evidence="3">
    <location>
        <position position="81"/>
    </location>
    <ligand>
        <name>Cu cation</name>
        <dbReference type="ChEBI" id="CHEBI:23378"/>
    </ligand>
</feature>
<dbReference type="InterPro" id="IPR013766">
    <property type="entry name" value="Thioredoxin_domain"/>
</dbReference>
<evidence type="ECO:0000313" key="6">
    <source>
        <dbReference type="EMBL" id="KEF37277.1"/>
    </source>
</evidence>
<keyword evidence="2 3" id="KW-0186">Copper</keyword>
<dbReference type="InterPro" id="IPR003782">
    <property type="entry name" value="SCO1/SenC"/>
</dbReference>
<reference evidence="6 7" key="1">
    <citation type="submission" date="2014-04" db="EMBL/GenBank/DDBJ databases">
        <title>Draft genome sequence of Bacillus azotoformans MEV2011, a (co-) denitrifying strain unable to grow in the presence of oxygen.</title>
        <authorList>
            <person name="Nielsen M."/>
            <person name="Schreiber L."/>
            <person name="Finster K."/>
            <person name="Schramm A."/>
        </authorList>
    </citation>
    <scope>NUCLEOTIDE SEQUENCE [LARGE SCALE GENOMIC DNA]</scope>
    <source>
        <strain evidence="6 7">MEV2011</strain>
    </source>
</reference>
<organism evidence="6 7">
    <name type="scientific">Schinkia azotoformans MEV2011</name>
    <dbReference type="NCBI Taxonomy" id="1348973"/>
    <lineage>
        <taxon>Bacteria</taxon>
        <taxon>Bacillati</taxon>
        <taxon>Bacillota</taxon>
        <taxon>Bacilli</taxon>
        <taxon>Bacillales</taxon>
        <taxon>Bacillaceae</taxon>
        <taxon>Calidifontibacillus/Schinkia group</taxon>
        <taxon>Schinkia</taxon>
    </lineage>
</organism>
<dbReference type="CDD" id="cd02968">
    <property type="entry name" value="SCO"/>
    <property type="match status" value="1"/>
</dbReference>
<keyword evidence="3" id="KW-0479">Metal-binding</keyword>
<dbReference type="PATRIC" id="fig|1348973.3.peg.3401"/>
<keyword evidence="4" id="KW-1015">Disulfide bond</keyword>